<dbReference type="Proteomes" id="UP000297245">
    <property type="component" value="Unassembled WGS sequence"/>
</dbReference>
<dbReference type="OrthoDB" id="5125733at2759"/>
<name>A0A4S8KPN1_DENBC</name>
<evidence type="ECO:0000313" key="2">
    <source>
        <dbReference type="Proteomes" id="UP000297245"/>
    </source>
</evidence>
<protein>
    <submittedName>
        <fullName evidence="1">Uncharacterized protein</fullName>
    </submittedName>
</protein>
<dbReference type="AlphaFoldDB" id="A0A4S8KPN1"/>
<evidence type="ECO:0000313" key="1">
    <source>
        <dbReference type="EMBL" id="THU77637.1"/>
    </source>
</evidence>
<dbReference type="EMBL" id="ML180378">
    <property type="protein sequence ID" value="THU77637.1"/>
    <property type="molecule type" value="Genomic_DNA"/>
</dbReference>
<reference evidence="1 2" key="1">
    <citation type="journal article" date="2019" name="Nat. Ecol. Evol.">
        <title>Megaphylogeny resolves global patterns of mushroom evolution.</title>
        <authorList>
            <person name="Varga T."/>
            <person name="Krizsan K."/>
            <person name="Foldi C."/>
            <person name="Dima B."/>
            <person name="Sanchez-Garcia M."/>
            <person name="Sanchez-Ramirez S."/>
            <person name="Szollosi G.J."/>
            <person name="Szarkandi J.G."/>
            <person name="Papp V."/>
            <person name="Albert L."/>
            <person name="Andreopoulos W."/>
            <person name="Angelini C."/>
            <person name="Antonin V."/>
            <person name="Barry K.W."/>
            <person name="Bougher N.L."/>
            <person name="Buchanan P."/>
            <person name="Buyck B."/>
            <person name="Bense V."/>
            <person name="Catcheside P."/>
            <person name="Chovatia M."/>
            <person name="Cooper J."/>
            <person name="Damon W."/>
            <person name="Desjardin D."/>
            <person name="Finy P."/>
            <person name="Geml J."/>
            <person name="Haridas S."/>
            <person name="Hughes K."/>
            <person name="Justo A."/>
            <person name="Karasinski D."/>
            <person name="Kautmanova I."/>
            <person name="Kiss B."/>
            <person name="Kocsube S."/>
            <person name="Kotiranta H."/>
            <person name="LaButti K.M."/>
            <person name="Lechner B.E."/>
            <person name="Liimatainen K."/>
            <person name="Lipzen A."/>
            <person name="Lukacs Z."/>
            <person name="Mihaltcheva S."/>
            <person name="Morgado L.N."/>
            <person name="Niskanen T."/>
            <person name="Noordeloos M.E."/>
            <person name="Ohm R.A."/>
            <person name="Ortiz-Santana B."/>
            <person name="Ovrebo C."/>
            <person name="Racz N."/>
            <person name="Riley R."/>
            <person name="Savchenko A."/>
            <person name="Shiryaev A."/>
            <person name="Soop K."/>
            <person name="Spirin V."/>
            <person name="Szebenyi C."/>
            <person name="Tomsovsky M."/>
            <person name="Tulloss R.E."/>
            <person name="Uehling J."/>
            <person name="Grigoriev I.V."/>
            <person name="Vagvolgyi C."/>
            <person name="Papp T."/>
            <person name="Martin F.M."/>
            <person name="Miettinen O."/>
            <person name="Hibbett D.S."/>
            <person name="Nagy L.G."/>
        </authorList>
    </citation>
    <scope>NUCLEOTIDE SEQUENCE [LARGE SCALE GENOMIC DNA]</scope>
    <source>
        <strain evidence="1 2">CBS 962.96</strain>
    </source>
</reference>
<proteinExistence type="predicted"/>
<sequence length="136" mass="15485">MSDFNADFIKRLEDPQGIGLESLWTNQLPEGLLWHVDDSGKEETKDRVYVRNPPLSVYKAPSWSWAAVDDVVQSLRFVPRAPDSTAFCTVKRCEATLKRETNPYGEVTYGLSSLAEARTMIVTWNTLQRQSDNVNF</sequence>
<keyword evidence="2" id="KW-1185">Reference proteome</keyword>
<organism evidence="1 2">
    <name type="scientific">Dendrothele bispora (strain CBS 962.96)</name>
    <dbReference type="NCBI Taxonomy" id="1314807"/>
    <lineage>
        <taxon>Eukaryota</taxon>
        <taxon>Fungi</taxon>
        <taxon>Dikarya</taxon>
        <taxon>Basidiomycota</taxon>
        <taxon>Agaricomycotina</taxon>
        <taxon>Agaricomycetes</taxon>
        <taxon>Agaricomycetidae</taxon>
        <taxon>Agaricales</taxon>
        <taxon>Agaricales incertae sedis</taxon>
        <taxon>Dendrothele</taxon>
    </lineage>
</organism>
<accession>A0A4S8KPN1</accession>
<gene>
    <name evidence="1" type="ORF">K435DRAFT_877591</name>
</gene>